<evidence type="ECO:0000256" key="4">
    <source>
        <dbReference type="PROSITE-ProRule" id="PRU00520"/>
    </source>
</evidence>
<evidence type="ECO:0000256" key="2">
    <source>
        <dbReference type="ARBA" id="ARBA00012150"/>
    </source>
</evidence>
<dbReference type="KEGG" id="caci:CLOAM0741"/>
<dbReference type="Proteomes" id="UP000002019">
    <property type="component" value="Chromosome"/>
</dbReference>
<dbReference type="InterPro" id="IPR036046">
    <property type="entry name" value="Acylphosphatase-like_dom_sf"/>
</dbReference>
<evidence type="ECO:0000259" key="6">
    <source>
        <dbReference type="PROSITE" id="PS51160"/>
    </source>
</evidence>
<evidence type="ECO:0000313" key="8">
    <source>
        <dbReference type="Proteomes" id="UP000002019"/>
    </source>
</evidence>
<dbReference type="eggNOG" id="COG1254">
    <property type="taxonomic scope" value="Bacteria"/>
</dbReference>
<dbReference type="RefSeq" id="WP_015424483.1">
    <property type="nucleotide sequence ID" value="NC_020449.1"/>
</dbReference>
<dbReference type="EMBL" id="CU466930">
    <property type="protein sequence ID" value="CAO80624.1"/>
    <property type="molecule type" value="Genomic_DNA"/>
</dbReference>
<dbReference type="STRING" id="459349.CLOAM0741"/>
<feature type="active site" evidence="4">
    <location>
        <position position="18"/>
    </location>
</feature>
<name>B0VH09_CLOAI</name>
<dbReference type="GO" id="GO:0003998">
    <property type="term" value="F:acylphosphatase activity"/>
    <property type="evidence" value="ECO:0007669"/>
    <property type="project" value="UniProtKB-EC"/>
</dbReference>
<dbReference type="OrthoDB" id="9808093at2"/>
<dbReference type="InterPro" id="IPR001792">
    <property type="entry name" value="Acylphosphatase-like_dom"/>
</dbReference>
<feature type="domain" description="Acylphosphatase-like" evidence="6">
    <location>
        <begin position="3"/>
        <end position="89"/>
    </location>
</feature>
<gene>
    <name evidence="7" type="ordered locus">CLOAM0741</name>
</gene>
<evidence type="ECO:0000256" key="5">
    <source>
        <dbReference type="RuleBase" id="RU004168"/>
    </source>
</evidence>
<dbReference type="InterPro" id="IPR020456">
    <property type="entry name" value="Acylphosphatase"/>
</dbReference>
<evidence type="ECO:0000313" key="7">
    <source>
        <dbReference type="EMBL" id="CAO80624.1"/>
    </source>
</evidence>
<feature type="active site" evidence="4">
    <location>
        <position position="36"/>
    </location>
</feature>
<organism evidence="7 8">
    <name type="scientific">Cloacimonas acidaminovorans (strain Evry)</name>
    <dbReference type="NCBI Taxonomy" id="459349"/>
    <lineage>
        <taxon>Bacteria</taxon>
        <taxon>Pseudomonadati</taxon>
        <taxon>Candidatus Cloacimonadota</taxon>
        <taxon>Candidatus Cloacimonadia</taxon>
        <taxon>Candidatus Cloacimonadales</taxon>
        <taxon>Candidatus Cloacimonadaceae</taxon>
        <taxon>Candidatus Cloacimonas</taxon>
    </lineage>
</organism>
<dbReference type="SUPFAM" id="SSF54975">
    <property type="entry name" value="Acylphosphatase/BLUF domain-like"/>
    <property type="match status" value="1"/>
</dbReference>
<dbReference type="PANTHER" id="PTHR47268:SF4">
    <property type="entry name" value="ACYLPHOSPHATASE"/>
    <property type="match status" value="1"/>
</dbReference>
<dbReference type="Gene3D" id="3.30.70.100">
    <property type="match status" value="1"/>
</dbReference>
<keyword evidence="4 7" id="KW-0378">Hydrolase</keyword>
<proteinExistence type="inferred from homology"/>
<keyword evidence="8" id="KW-1185">Reference proteome</keyword>
<comment type="catalytic activity">
    <reaction evidence="3 4">
        <text>an acyl phosphate + H2O = a carboxylate + phosphate + H(+)</text>
        <dbReference type="Rhea" id="RHEA:14965"/>
        <dbReference type="ChEBI" id="CHEBI:15377"/>
        <dbReference type="ChEBI" id="CHEBI:15378"/>
        <dbReference type="ChEBI" id="CHEBI:29067"/>
        <dbReference type="ChEBI" id="CHEBI:43474"/>
        <dbReference type="ChEBI" id="CHEBI:59918"/>
        <dbReference type="EC" id="3.6.1.7"/>
    </reaction>
</comment>
<dbReference type="PROSITE" id="PS51160">
    <property type="entry name" value="ACYLPHOSPHATASE_3"/>
    <property type="match status" value="1"/>
</dbReference>
<protein>
    <recommendedName>
        <fullName evidence="2 4">acylphosphatase</fullName>
        <ecNumber evidence="2 4">3.6.1.7</ecNumber>
    </recommendedName>
</protein>
<comment type="similarity">
    <text evidence="1 5">Belongs to the acylphosphatase family.</text>
</comment>
<sequence length="89" mass="10446">MPTWELYANGRVQGVGFRYYIWKIASELGIKGYVQNQWDGTVKIVAQAEEHTLQTFHQIVSQGTKYAKVKELQIYKLDSVEKYNDFEIR</sequence>
<dbReference type="AlphaFoldDB" id="B0VH09"/>
<dbReference type="Pfam" id="PF00708">
    <property type="entry name" value="Acylphosphatase"/>
    <property type="match status" value="1"/>
</dbReference>
<reference evidence="7 8" key="1">
    <citation type="journal article" date="2008" name="J. Bacteriol.">
        <title>'Candidatus Cloacamonas acidaminovorans': genome sequence reconstruction provides a first glimpse of a new bacterial division.</title>
        <authorList>
            <person name="Pelletier E."/>
            <person name="Kreimeyer A."/>
            <person name="Bocs S."/>
            <person name="Rouy Z."/>
            <person name="Gyapay G."/>
            <person name="Chouari R."/>
            <person name="Riviere D."/>
            <person name="Ganesan A."/>
            <person name="Daegelen P."/>
            <person name="Sghir A."/>
            <person name="Cohen G.N."/>
            <person name="Medigue C."/>
            <person name="Weissenbach J."/>
            <person name="Le Paslier D."/>
        </authorList>
    </citation>
    <scope>NUCLEOTIDE SEQUENCE [LARGE SCALE GENOMIC DNA]</scope>
    <source>
        <strain evidence="8">Evry</strain>
    </source>
</reference>
<dbReference type="PANTHER" id="PTHR47268">
    <property type="entry name" value="ACYLPHOSPHATASE"/>
    <property type="match status" value="1"/>
</dbReference>
<evidence type="ECO:0000256" key="3">
    <source>
        <dbReference type="ARBA" id="ARBA00047645"/>
    </source>
</evidence>
<accession>B0VH09</accession>
<evidence type="ECO:0000256" key="1">
    <source>
        <dbReference type="ARBA" id="ARBA00005614"/>
    </source>
</evidence>
<dbReference type="HOGENOM" id="CLU_141932_2_1_0"/>
<dbReference type="EC" id="3.6.1.7" evidence="2 4"/>